<accession>K2KPG8</accession>
<evidence type="ECO:0000256" key="1">
    <source>
        <dbReference type="ARBA" id="ARBA00001164"/>
    </source>
</evidence>
<gene>
    <name evidence="12" type="primary">trpF</name>
    <name evidence="15" type="ORF">A10D4_06481</name>
</gene>
<dbReference type="eggNOG" id="COG0135">
    <property type="taxonomic scope" value="Bacteria"/>
</dbReference>
<evidence type="ECO:0000256" key="2">
    <source>
        <dbReference type="ARBA" id="ARBA00001633"/>
    </source>
</evidence>
<evidence type="ECO:0000256" key="7">
    <source>
        <dbReference type="ARBA" id="ARBA00022822"/>
    </source>
</evidence>
<evidence type="ECO:0000256" key="10">
    <source>
        <dbReference type="ARBA" id="ARBA00023239"/>
    </source>
</evidence>
<comment type="caution">
    <text evidence="15">The sequence shown here is derived from an EMBL/GenBank/DDBJ whole genome shotgun (WGS) entry which is preliminary data.</text>
</comment>
<evidence type="ECO:0000256" key="8">
    <source>
        <dbReference type="ARBA" id="ARBA00023141"/>
    </source>
</evidence>
<reference evidence="15 16" key="1">
    <citation type="journal article" date="2012" name="J. Bacteriol.">
        <title>Genome Sequence of Idiomarina xiamenensis Type Strain 10-D-4.</title>
        <authorList>
            <person name="Lai Q."/>
            <person name="Wang L."/>
            <person name="Wang W."/>
            <person name="Shao Z."/>
        </authorList>
    </citation>
    <scope>NUCLEOTIDE SEQUENCE [LARGE SCALE GENOMIC DNA]</scope>
    <source>
        <strain evidence="15 16">10-D-4</strain>
    </source>
</reference>
<evidence type="ECO:0000256" key="6">
    <source>
        <dbReference type="ARBA" id="ARBA00022605"/>
    </source>
</evidence>
<proteinExistence type="inferred from homology"/>
<dbReference type="Proteomes" id="UP000014115">
    <property type="component" value="Unassembled WGS sequence"/>
</dbReference>
<dbReference type="NCBIfam" id="NF006945">
    <property type="entry name" value="PRK09427.1"/>
    <property type="match status" value="1"/>
</dbReference>
<dbReference type="GO" id="GO:0000162">
    <property type="term" value="P:L-tryptophan biosynthetic process"/>
    <property type="evidence" value="ECO:0007669"/>
    <property type="project" value="UniProtKB-UniRule"/>
</dbReference>
<dbReference type="AlphaFoldDB" id="K2KPG8"/>
<evidence type="ECO:0000256" key="12">
    <source>
        <dbReference type="HAMAP-Rule" id="MF_00135"/>
    </source>
</evidence>
<evidence type="ECO:0000259" key="13">
    <source>
        <dbReference type="Pfam" id="PF00218"/>
    </source>
</evidence>
<evidence type="ECO:0000313" key="16">
    <source>
        <dbReference type="Proteomes" id="UP000014115"/>
    </source>
</evidence>
<keyword evidence="6 12" id="KW-0028">Amino-acid biosynthesis</keyword>
<keyword evidence="9 12" id="KW-0413">Isomerase</keyword>
<dbReference type="InterPro" id="IPR001240">
    <property type="entry name" value="PRAI_dom"/>
</dbReference>
<comment type="pathway">
    <text evidence="4">Amino-acid biosynthesis; L-tryptophan biosynthesis; L-tryptophan from chorismate: step 4/5.</text>
</comment>
<evidence type="ECO:0000256" key="11">
    <source>
        <dbReference type="ARBA" id="ARBA00023268"/>
    </source>
</evidence>
<keyword evidence="11" id="KW-0511">Multifunctional enzyme</keyword>
<sequence>MQIYLARYYGADAILLMLSVLDDERYQQLAAVASALNLDILTEVSNDQEMARAARLKATIIGINNRDLRDLSIDIERSQQLSEKAPAGALIVAESGYQNNHQIRTSAPFVDGFLIGSALAAQDDIDWACRALLYGEHKVCGIRQAATAHVAQAVGACYGGLIFAEQSPRCVSLEQARNIIAAEPSLRWVGVFNHGDVKQLLAVARQLPLYALQLHGDWPAESFQAIKQSLPEIALWRALPVTAVPQLTQPEVDRYVLDNGAGGSGECFDWRYIAPLSAADKQRCQLAGGLNASNIDNALAQACAGLDINSGVERQRAEKDAARLSQVFARIRYYGREDV</sequence>
<dbReference type="Pfam" id="PF00218">
    <property type="entry name" value="IGPS"/>
    <property type="match status" value="1"/>
</dbReference>
<dbReference type="Pfam" id="PF00697">
    <property type="entry name" value="PRAI"/>
    <property type="match status" value="1"/>
</dbReference>
<comment type="similarity">
    <text evidence="12">Belongs to the TrpF family.</text>
</comment>
<dbReference type="STRING" id="740709.A10D4_06481"/>
<dbReference type="Gene3D" id="3.20.20.70">
    <property type="entry name" value="Aldolase class I"/>
    <property type="match status" value="2"/>
</dbReference>
<dbReference type="PATRIC" id="fig|740709.3.peg.1322"/>
<keyword evidence="10" id="KW-0456">Lyase</keyword>
<feature type="domain" description="Indole-3-glycerol phosphate synthase" evidence="13">
    <location>
        <begin position="1"/>
        <end position="132"/>
    </location>
</feature>
<keyword evidence="16" id="KW-1185">Reference proteome</keyword>
<dbReference type="GO" id="GO:0004425">
    <property type="term" value="F:indole-3-glycerol-phosphate synthase activity"/>
    <property type="evidence" value="ECO:0007669"/>
    <property type="project" value="UniProtKB-EC"/>
</dbReference>
<dbReference type="eggNOG" id="COG0134">
    <property type="taxonomic scope" value="Bacteria"/>
</dbReference>
<dbReference type="PANTHER" id="PTHR42894:SF1">
    <property type="entry name" value="N-(5'-PHOSPHORIBOSYL)ANTHRANILATE ISOMERASE"/>
    <property type="match status" value="1"/>
</dbReference>
<dbReference type="GO" id="GO:0004640">
    <property type="term" value="F:phosphoribosylanthranilate isomerase activity"/>
    <property type="evidence" value="ECO:0007669"/>
    <property type="project" value="UniProtKB-UniRule"/>
</dbReference>
<dbReference type="InterPro" id="IPR011060">
    <property type="entry name" value="RibuloseP-bd_barrel"/>
</dbReference>
<protein>
    <recommendedName>
        <fullName evidence="5 12">N-(5'-phosphoribosyl)anthranilate isomerase</fullName>
        <shortName evidence="12">PRAI</shortName>
        <ecNumber evidence="12">5.3.1.24</ecNumber>
    </recommendedName>
</protein>
<dbReference type="EMBL" id="AMRG01000006">
    <property type="protein sequence ID" value="EKE84314.1"/>
    <property type="molecule type" value="Genomic_DNA"/>
</dbReference>
<comment type="catalytic activity">
    <reaction evidence="2">
        <text>1-(2-carboxyphenylamino)-1-deoxy-D-ribulose 5-phosphate + H(+) = (1S,2R)-1-C-(indol-3-yl)glycerol 3-phosphate + CO2 + H2O</text>
        <dbReference type="Rhea" id="RHEA:23476"/>
        <dbReference type="ChEBI" id="CHEBI:15377"/>
        <dbReference type="ChEBI" id="CHEBI:15378"/>
        <dbReference type="ChEBI" id="CHEBI:16526"/>
        <dbReference type="ChEBI" id="CHEBI:58613"/>
        <dbReference type="ChEBI" id="CHEBI:58866"/>
        <dbReference type="EC" id="4.1.1.48"/>
    </reaction>
</comment>
<keyword evidence="7 12" id="KW-0822">Tryptophan biosynthesis</keyword>
<dbReference type="HAMAP" id="MF_00135">
    <property type="entry name" value="PRAI"/>
    <property type="match status" value="1"/>
</dbReference>
<dbReference type="SUPFAM" id="SSF51366">
    <property type="entry name" value="Ribulose-phoshate binding barrel"/>
    <property type="match status" value="2"/>
</dbReference>
<dbReference type="CDD" id="cd00405">
    <property type="entry name" value="PRAI"/>
    <property type="match status" value="1"/>
</dbReference>
<organism evidence="15 16">
    <name type="scientific">Idiomarina xiamenensis 10-D-4</name>
    <dbReference type="NCBI Taxonomy" id="740709"/>
    <lineage>
        <taxon>Bacteria</taxon>
        <taxon>Pseudomonadati</taxon>
        <taxon>Pseudomonadota</taxon>
        <taxon>Gammaproteobacteria</taxon>
        <taxon>Alteromonadales</taxon>
        <taxon>Idiomarinaceae</taxon>
        <taxon>Idiomarina</taxon>
    </lineage>
</organism>
<evidence type="ECO:0000256" key="4">
    <source>
        <dbReference type="ARBA" id="ARBA00004696"/>
    </source>
</evidence>
<evidence type="ECO:0000259" key="14">
    <source>
        <dbReference type="Pfam" id="PF00697"/>
    </source>
</evidence>
<dbReference type="InterPro" id="IPR013785">
    <property type="entry name" value="Aldolase_TIM"/>
</dbReference>
<evidence type="ECO:0000256" key="5">
    <source>
        <dbReference type="ARBA" id="ARBA00022272"/>
    </source>
</evidence>
<dbReference type="UniPathway" id="UPA00035">
    <property type="reaction ID" value="UER00042"/>
</dbReference>
<keyword evidence="8 12" id="KW-0057">Aromatic amino acid biosynthesis</keyword>
<dbReference type="InterPro" id="IPR044643">
    <property type="entry name" value="TrpF_fam"/>
</dbReference>
<dbReference type="PANTHER" id="PTHR42894">
    <property type="entry name" value="N-(5'-PHOSPHORIBOSYL)ANTHRANILATE ISOMERASE"/>
    <property type="match status" value="1"/>
</dbReference>
<evidence type="ECO:0000256" key="3">
    <source>
        <dbReference type="ARBA" id="ARBA00004664"/>
    </source>
</evidence>
<comment type="pathway">
    <text evidence="3 12">Amino-acid biosynthesis; L-tryptophan biosynthesis; L-tryptophan from chorismate: step 3/5.</text>
</comment>
<evidence type="ECO:0000313" key="15">
    <source>
        <dbReference type="EMBL" id="EKE84314.1"/>
    </source>
</evidence>
<dbReference type="EC" id="5.3.1.24" evidence="12"/>
<dbReference type="InterPro" id="IPR013798">
    <property type="entry name" value="Indole-3-glycerol_P_synth_dom"/>
</dbReference>
<name>K2KPG8_9GAMM</name>
<feature type="domain" description="N-(5'phosphoribosyl) anthranilate isomerase (PRAI)" evidence="14">
    <location>
        <begin position="138"/>
        <end position="328"/>
    </location>
</feature>
<comment type="catalytic activity">
    <reaction evidence="1 12">
        <text>N-(5-phospho-beta-D-ribosyl)anthranilate = 1-(2-carboxyphenylamino)-1-deoxy-D-ribulose 5-phosphate</text>
        <dbReference type="Rhea" id="RHEA:21540"/>
        <dbReference type="ChEBI" id="CHEBI:18277"/>
        <dbReference type="ChEBI" id="CHEBI:58613"/>
        <dbReference type="EC" id="5.3.1.24"/>
    </reaction>
</comment>
<evidence type="ECO:0000256" key="9">
    <source>
        <dbReference type="ARBA" id="ARBA00023235"/>
    </source>
</evidence>